<reference evidence="2" key="1">
    <citation type="submission" date="2018-01" db="EMBL/GenBank/DDBJ databases">
        <authorList>
            <person name="Regsiter A."/>
            <person name="William W."/>
        </authorList>
    </citation>
    <scope>NUCLEOTIDE SEQUENCE</scope>
    <source>
        <strain evidence="2">TRIP AH-1</strain>
    </source>
</reference>
<sequence>MKNSAEKPSSIVVAAFPALGRYVSKGGWLCFLAGFVGALFLGWYVFPKLLYSSQPQPFNFSHKVHLEEADDPEDVESCLNCHAFRDDGTFVGIPRLDKCKECHEDPESPLGDSDDEATFLTNYMAEKKEVPWLSYSRQPDCVYFSHAAHVKMGEIECKTCHGPHGGSEVLPLYRENRISGYPIGIWGERISGLKTNTWDRMKMDDCAECHTEKGHEENNACFVCHK</sequence>
<dbReference type="InterPro" id="IPR036280">
    <property type="entry name" value="Multihaem_cyt_sf"/>
</dbReference>
<accession>A0A445MWC0</accession>
<dbReference type="SUPFAM" id="SSF48695">
    <property type="entry name" value="Multiheme cytochromes"/>
    <property type="match status" value="1"/>
</dbReference>
<keyword evidence="1" id="KW-0812">Transmembrane</keyword>
<feature type="transmembrane region" description="Helical" evidence="1">
    <location>
        <begin position="26"/>
        <end position="46"/>
    </location>
</feature>
<gene>
    <name evidence="2" type="ORF">PITCH_A1920072</name>
</gene>
<dbReference type="CDD" id="cd08168">
    <property type="entry name" value="Cytochrom_C3"/>
    <property type="match status" value="1"/>
</dbReference>
<evidence type="ECO:0000256" key="1">
    <source>
        <dbReference type="SAM" id="Phobius"/>
    </source>
</evidence>
<dbReference type="Gene3D" id="3.90.10.10">
    <property type="entry name" value="Cytochrome C3"/>
    <property type="match status" value="2"/>
</dbReference>
<evidence type="ECO:0000313" key="2">
    <source>
        <dbReference type="EMBL" id="SPD73733.1"/>
    </source>
</evidence>
<dbReference type="PANTHER" id="PTHR39425:SF1">
    <property type="entry name" value="CYTOCHROME C7-LIKE DOMAIN-CONTAINING PROTEIN"/>
    <property type="match status" value="1"/>
</dbReference>
<keyword evidence="1" id="KW-0472">Membrane</keyword>
<dbReference type="NCBIfam" id="NF041781">
    <property type="entry name" value="mnquin_red_QrcA"/>
    <property type="match status" value="1"/>
</dbReference>
<dbReference type="PANTHER" id="PTHR39425">
    <property type="entry name" value="LIPOPROTEIN CYTOCHROME C"/>
    <property type="match status" value="1"/>
</dbReference>
<proteinExistence type="predicted"/>
<name>A0A445MWC0_9BACT</name>
<organism evidence="2">
    <name type="scientific">uncultured Desulfobacterium sp</name>
    <dbReference type="NCBI Taxonomy" id="201089"/>
    <lineage>
        <taxon>Bacteria</taxon>
        <taxon>Pseudomonadati</taxon>
        <taxon>Thermodesulfobacteriota</taxon>
        <taxon>Desulfobacteria</taxon>
        <taxon>Desulfobacterales</taxon>
        <taxon>Desulfobacteriaceae</taxon>
        <taxon>Desulfobacterium</taxon>
        <taxon>environmental samples</taxon>
    </lineage>
</organism>
<protein>
    <submittedName>
        <fullName evidence="2">Uncharacterized protein</fullName>
    </submittedName>
</protein>
<dbReference type="AlphaFoldDB" id="A0A445MWC0"/>
<dbReference type="InterPro" id="IPR053547">
    <property type="entry name" value="Multiheme_cyt_c_menaq_reduct"/>
</dbReference>
<dbReference type="EMBL" id="OJIN01000104">
    <property type="protein sequence ID" value="SPD73733.1"/>
    <property type="molecule type" value="Genomic_DNA"/>
</dbReference>
<keyword evidence="1" id="KW-1133">Transmembrane helix</keyword>